<comment type="caution">
    <text evidence="5">The sequence shown here is derived from an EMBL/GenBank/DDBJ whole genome shotgun (WGS) entry which is preliminary data.</text>
</comment>
<dbReference type="RefSeq" id="WP_093523084.1">
    <property type="nucleotide sequence ID" value="NZ_FOSK01000015.1"/>
</dbReference>
<dbReference type="Pfam" id="PF00005">
    <property type="entry name" value="ABC_tran"/>
    <property type="match status" value="2"/>
</dbReference>
<comment type="similarity">
    <text evidence="1">Belongs to the ABC transporter superfamily.</text>
</comment>
<evidence type="ECO:0000256" key="3">
    <source>
        <dbReference type="ARBA" id="ARBA00022840"/>
    </source>
</evidence>
<name>A0A1I4EK89_9HYPH</name>
<dbReference type="GO" id="GO:0005524">
    <property type="term" value="F:ATP binding"/>
    <property type="evidence" value="ECO:0007669"/>
    <property type="project" value="UniProtKB-KW"/>
</dbReference>
<evidence type="ECO:0000313" key="5">
    <source>
        <dbReference type="EMBL" id="SFL04561.1"/>
    </source>
</evidence>
<evidence type="ECO:0000256" key="2">
    <source>
        <dbReference type="ARBA" id="ARBA00022741"/>
    </source>
</evidence>
<dbReference type="PROSITE" id="PS00211">
    <property type="entry name" value="ABC_TRANSPORTER_1"/>
    <property type="match status" value="1"/>
</dbReference>
<dbReference type="Gene3D" id="3.40.50.300">
    <property type="entry name" value="P-loop containing nucleotide triphosphate hydrolases"/>
    <property type="match status" value="2"/>
</dbReference>
<keyword evidence="6" id="KW-1185">Reference proteome</keyword>
<dbReference type="InterPro" id="IPR015854">
    <property type="entry name" value="ABC_transpr_LolD-like"/>
</dbReference>
<feature type="domain" description="ABC transporter" evidence="4">
    <location>
        <begin position="2"/>
        <end position="251"/>
    </location>
</feature>
<dbReference type="SMART" id="SM00382">
    <property type="entry name" value="AAA"/>
    <property type="match status" value="2"/>
</dbReference>
<organism evidence="5 6">
    <name type="scientific">Pseudovibrio ascidiaceicola</name>
    <dbReference type="NCBI Taxonomy" id="285279"/>
    <lineage>
        <taxon>Bacteria</taxon>
        <taxon>Pseudomonadati</taxon>
        <taxon>Pseudomonadota</taxon>
        <taxon>Alphaproteobacteria</taxon>
        <taxon>Hyphomicrobiales</taxon>
        <taxon>Stappiaceae</taxon>
        <taxon>Pseudovibrio</taxon>
    </lineage>
</organism>
<accession>A0A1I4EK89</accession>
<evidence type="ECO:0000256" key="1">
    <source>
        <dbReference type="ARBA" id="ARBA00005417"/>
    </source>
</evidence>
<dbReference type="InterPro" id="IPR003439">
    <property type="entry name" value="ABC_transporter-like_ATP-bd"/>
</dbReference>
<dbReference type="EMBL" id="FOSK01000015">
    <property type="protein sequence ID" value="SFL04561.1"/>
    <property type="molecule type" value="Genomic_DNA"/>
</dbReference>
<dbReference type="PANTHER" id="PTHR24220:SF676">
    <property type="entry name" value="OLIGOPEPTIDE TRANSPORT ATP-BINDING PROTEIN AMIE"/>
    <property type="match status" value="1"/>
</dbReference>
<keyword evidence="2" id="KW-0547">Nucleotide-binding</keyword>
<dbReference type="InterPro" id="IPR027417">
    <property type="entry name" value="P-loop_NTPase"/>
</dbReference>
<keyword evidence="3 5" id="KW-0067">ATP-binding</keyword>
<dbReference type="Proteomes" id="UP000199598">
    <property type="component" value="Unassembled WGS sequence"/>
</dbReference>
<dbReference type="SUPFAM" id="SSF52540">
    <property type="entry name" value="P-loop containing nucleoside triphosphate hydrolases"/>
    <property type="match status" value="2"/>
</dbReference>
<dbReference type="InterPro" id="IPR017871">
    <property type="entry name" value="ABC_transporter-like_CS"/>
</dbReference>
<sequence length="499" mass="54840">MIRVEQLNLYYGHQSLLEDISFEIHKGQTLAVIGEPGGGKTSLARSLMGLIQGYRLAENEQPSASNHFSWNGEAWLGDMNVLRSSRAQLQGMRGCSAGLIVQALSDALNPHLTVLQHVQEMLRAHGLYERDAHEECARGNIPERLLHRYPSALSGGEIQRVLTVLALANSPEFLIMDEPTAALDTFNREIAIRSFQTGSEDRCQMLITHDIELARRLASHVAVLRKGNLTEIGTAEEVLDRPRSIYTQQLLKLRRNAHNSAPILASGEGGYPELEARSGHGLTLDKLHHSFDGRALLSNISAFVPAGRCLAILGGSGSGKTTLARLLSGYETVQDGFVYWQNEEGRAKSVVALIPQHPHRAMACHFTVYEVLKEALMLSGGDQSELTRLLERVGLPTDSDFLHRKTRKLSGGEAQRLVIARALATRPQCLVADEPTSALDMQARSQVLEILRSVMRNKKMALVLFTHDHAAARSLADKVCHLEQGELICTQAPETNAAS</sequence>
<evidence type="ECO:0000313" key="6">
    <source>
        <dbReference type="Proteomes" id="UP000199598"/>
    </source>
</evidence>
<reference evidence="5 6" key="1">
    <citation type="submission" date="2016-10" db="EMBL/GenBank/DDBJ databases">
        <authorList>
            <person name="Varghese N."/>
            <person name="Submissions S."/>
        </authorList>
    </citation>
    <scope>NUCLEOTIDE SEQUENCE [LARGE SCALE GENOMIC DNA]</scope>
    <source>
        <strain evidence="5 6">DSM 16392</strain>
    </source>
</reference>
<feature type="domain" description="ABC transporter" evidence="4">
    <location>
        <begin position="282"/>
        <end position="497"/>
    </location>
</feature>
<dbReference type="PROSITE" id="PS50893">
    <property type="entry name" value="ABC_TRANSPORTER_2"/>
    <property type="match status" value="2"/>
</dbReference>
<dbReference type="InterPro" id="IPR003593">
    <property type="entry name" value="AAA+_ATPase"/>
</dbReference>
<gene>
    <name evidence="5" type="ORF">SAMN04488518_11534</name>
</gene>
<evidence type="ECO:0000259" key="4">
    <source>
        <dbReference type="PROSITE" id="PS50893"/>
    </source>
</evidence>
<proteinExistence type="inferred from homology"/>
<protein>
    <submittedName>
        <fullName evidence="5">Peptide/nickel transport system ATP-binding protein</fullName>
    </submittedName>
</protein>
<dbReference type="PANTHER" id="PTHR24220">
    <property type="entry name" value="IMPORT ATP-BINDING PROTEIN"/>
    <property type="match status" value="1"/>
</dbReference>